<dbReference type="InterPro" id="IPR010084">
    <property type="entry name" value="FabZ"/>
</dbReference>
<name>A0A9D0YP56_AQUAO</name>
<reference evidence="9" key="1">
    <citation type="journal article" date="2020" name="ISME J.">
        <title>Gammaproteobacteria mediating utilization of methyl-, sulfur- and petroleum organic compounds in deep ocean hydrothermal plumes.</title>
        <authorList>
            <person name="Zhou Z."/>
            <person name="Liu Y."/>
            <person name="Pan J."/>
            <person name="Cron B.R."/>
            <person name="Toner B.M."/>
            <person name="Anantharaman K."/>
            <person name="Breier J.A."/>
            <person name="Dick G.J."/>
            <person name="Li M."/>
        </authorList>
    </citation>
    <scope>NUCLEOTIDE SEQUENCE</scope>
    <source>
        <strain evidence="9">SZUA-1501</strain>
    </source>
</reference>
<dbReference type="GO" id="GO:0006633">
    <property type="term" value="P:fatty acid biosynthetic process"/>
    <property type="evidence" value="ECO:0007669"/>
    <property type="project" value="UniProtKB-UniRule"/>
</dbReference>
<dbReference type="NCBIfam" id="NF000582">
    <property type="entry name" value="PRK00006.1"/>
    <property type="match status" value="1"/>
</dbReference>
<keyword evidence="2 8" id="KW-0963">Cytoplasm</keyword>
<evidence type="ECO:0000256" key="7">
    <source>
        <dbReference type="ARBA" id="ARBA00025049"/>
    </source>
</evidence>
<dbReference type="InterPro" id="IPR013114">
    <property type="entry name" value="FabA_FabZ"/>
</dbReference>
<dbReference type="GO" id="GO:0019171">
    <property type="term" value="F:(3R)-hydroxyacyl-[acyl-carrier-protein] dehydratase activity"/>
    <property type="evidence" value="ECO:0007669"/>
    <property type="project" value="UniProtKB-EC"/>
</dbReference>
<dbReference type="PANTHER" id="PTHR30272:SF1">
    <property type="entry name" value="3-HYDROXYACYL-[ACYL-CARRIER-PROTEIN] DEHYDRATASE"/>
    <property type="match status" value="1"/>
</dbReference>
<protein>
    <recommendedName>
        <fullName evidence="8">3-hydroxyacyl-[acyl-carrier-protein] dehydratase FabZ</fullName>
        <ecNumber evidence="8">4.2.1.59</ecNumber>
    </recommendedName>
    <alternativeName>
        <fullName evidence="8">(3R)-hydroxymyristoyl-[acyl-carrier-protein] dehydratase</fullName>
        <shortName evidence="8">(3R)-hydroxymyristoyl-ACP dehydrase</shortName>
    </alternativeName>
    <alternativeName>
        <fullName evidence="8">Beta-hydroxyacyl-ACP dehydratase</fullName>
    </alternativeName>
</protein>
<evidence type="ECO:0000256" key="1">
    <source>
        <dbReference type="ARBA" id="ARBA00004496"/>
    </source>
</evidence>
<dbReference type="EC" id="4.2.1.59" evidence="8"/>
<organism evidence="9 10">
    <name type="scientific">Aquifex aeolicus</name>
    <dbReference type="NCBI Taxonomy" id="63363"/>
    <lineage>
        <taxon>Bacteria</taxon>
        <taxon>Pseudomonadati</taxon>
        <taxon>Aquificota</taxon>
        <taxon>Aquificia</taxon>
        <taxon>Aquificales</taxon>
        <taxon>Aquificaceae</taxon>
        <taxon>Aquifex</taxon>
    </lineage>
</organism>
<dbReference type="CDD" id="cd01288">
    <property type="entry name" value="FabZ"/>
    <property type="match status" value="1"/>
</dbReference>
<dbReference type="Gene3D" id="3.10.129.10">
    <property type="entry name" value="Hotdog Thioesterase"/>
    <property type="match status" value="1"/>
</dbReference>
<comment type="catalytic activity">
    <reaction evidence="8">
        <text>a (3R)-hydroxyacyl-[ACP] = a (2E)-enoyl-[ACP] + H2O</text>
        <dbReference type="Rhea" id="RHEA:13097"/>
        <dbReference type="Rhea" id="RHEA-COMP:9925"/>
        <dbReference type="Rhea" id="RHEA-COMP:9945"/>
        <dbReference type="ChEBI" id="CHEBI:15377"/>
        <dbReference type="ChEBI" id="CHEBI:78784"/>
        <dbReference type="ChEBI" id="CHEBI:78827"/>
        <dbReference type="EC" id="4.2.1.59"/>
    </reaction>
</comment>
<keyword evidence="4 8" id="KW-0441">Lipid A biosynthesis</keyword>
<evidence type="ECO:0000313" key="10">
    <source>
        <dbReference type="Proteomes" id="UP000606463"/>
    </source>
</evidence>
<dbReference type="NCBIfam" id="TIGR01750">
    <property type="entry name" value="fabZ"/>
    <property type="match status" value="1"/>
</dbReference>
<dbReference type="PANTHER" id="PTHR30272">
    <property type="entry name" value="3-HYDROXYACYL-[ACYL-CARRIER-PROTEIN] DEHYDRATASE"/>
    <property type="match status" value="1"/>
</dbReference>
<evidence type="ECO:0000256" key="6">
    <source>
        <dbReference type="ARBA" id="ARBA00023239"/>
    </source>
</evidence>
<dbReference type="HAMAP" id="MF_00406">
    <property type="entry name" value="FabZ"/>
    <property type="match status" value="1"/>
</dbReference>
<dbReference type="Pfam" id="PF07977">
    <property type="entry name" value="FabA"/>
    <property type="match status" value="1"/>
</dbReference>
<dbReference type="GO" id="GO:0016020">
    <property type="term" value="C:membrane"/>
    <property type="evidence" value="ECO:0007669"/>
    <property type="project" value="GOC"/>
</dbReference>
<dbReference type="FunFam" id="3.10.129.10:FF:000001">
    <property type="entry name" value="3-hydroxyacyl-[acyl-carrier-protein] dehydratase FabZ"/>
    <property type="match status" value="1"/>
</dbReference>
<feature type="active site" evidence="8">
    <location>
        <position position="47"/>
    </location>
</feature>
<accession>A0A9D0YP56</accession>
<comment type="subcellular location">
    <subcellularLocation>
        <location evidence="1 8">Cytoplasm</location>
    </subcellularLocation>
</comment>
<evidence type="ECO:0000256" key="4">
    <source>
        <dbReference type="ARBA" id="ARBA00022556"/>
    </source>
</evidence>
<comment type="function">
    <text evidence="7 8">Involved in unsaturated fatty acids biosynthesis. Catalyzes the dehydration of short chain beta-hydroxyacyl-ACPs and long chain saturated and unsaturated beta-hydroxyacyl-ACPs.</text>
</comment>
<keyword evidence="5 8" id="KW-0443">Lipid metabolism</keyword>
<gene>
    <name evidence="8 9" type="primary">fabZ</name>
    <name evidence="9" type="ORF">EYH37_01080</name>
</gene>
<keyword evidence="6 8" id="KW-0456">Lyase</keyword>
<dbReference type="AlphaFoldDB" id="A0A9D0YP56"/>
<keyword evidence="3 8" id="KW-0444">Lipid biosynthesis</keyword>
<dbReference type="Proteomes" id="UP000606463">
    <property type="component" value="Unassembled WGS sequence"/>
</dbReference>
<evidence type="ECO:0000256" key="5">
    <source>
        <dbReference type="ARBA" id="ARBA00023098"/>
    </source>
</evidence>
<dbReference type="GO" id="GO:0009245">
    <property type="term" value="P:lipid A biosynthetic process"/>
    <property type="evidence" value="ECO:0007669"/>
    <property type="project" value="UniProtKB-UniRule"/>
</dbReference>
<comment type="similarity">
    <text evidence="8">Belongs to the thioester dehydratase family. FabZ subfamily.</text>
</comment>
<dbReference type="InterPro" id="IPR029069">
    <property type="entry name" value="HotDog_dom_sf"/>
</dbReference>
<proteinExistence type="inferred from homology"/>
<evidence type="ECO:0000256" key="2">
    <source>
        <dbReference type="ARBA" id="ARBA00022490"/>
    </source>
</evidence>
<evidence type="ECO:0000256" key="3">
    <source>
        <dbReference type="ARBA" id="ARBA00022516"/>
    </source>
</evidence>
<dbReference type="GO" id="GO:0005737">
    <property type="term" value="C:cytoplasm"/>
    <property type="evidence" value="ECO:0007669"/>
    <property type="project" value="UniProtKB-SubCell"/>
</dbReference>
<evidence type="ECO:0000313" key="9">
    <source>
        <dbReference type="EMBL" id="HIP97948.1"/>
    </source>
</evidence>
<dbReference type="EMBL" id="DQVE01000011">
    <property type="protein sequence ID" value="HIP97948.1"/>
    <property type="molecule type" value="Genomic_DNA"/>
</dbReference>
<sequence>MDINKIKEYLPHRYPFLLVDRILELDVPKRVVGLKNVTVNEPQFLGHFPQLPIFPGVLILEAMAQVGGILLIESLGLEIGKYAILYAGVDEARFKRPVVPGDTMVIEMESLVLKKKLSKMKGIVKVNGRVAAEAVIMASVVETQKIRG</sequence>
<dbReference type="SUPFAM" id="SSF54637">
    <property type="entry name" value="Thioesterase/thiol ester dehydrase-isomerase"/>
    <property type="match status" value="1"/>
</dbReference>
<evidence type="ECO:0000256" key="8">
    <source>
        <dbReference type="HAMAP-Rule" id="MF_00406"/>
    </source>
</evidence>
<comment type="caution">
    <text evidence="9">The sequence shown here is derived from an EMBL/GenBank/DDBJ whole genome shotgun (WGS) entry which is preliminary data.</text>
</comment>